<dbReference type="AlphaFoldDB" id="A0A0L6UHE7"/>
<proteinExistence type="predicted"/>
<accession>A0A0L6UHE7</accession>
<dbReference type="VEuPathDB" id="FungiDB:VP01_657g3"/>
<protein>
    <submittedName>
        <fullName evidence="1">Uncharacterized protein</fullName>
    </submittedName>
</protein>
<dbReference type="EMBL" id="LAVV01011918">
    <property type="protein sequence ID" value="KNZ47235.1"/>
    <property type="molecule type" value="Genomic_DNA"/>
</dbReference>
<comment type="caution">
    <text evidence="1">The sequence shown here is derived from an EMBL/GenBank/DDBJ whole genome shotgun (WGS) entry which is preliminary data.</text>
</comment>
<dbReference type="Proteomes" id="UP000037035">
    <property type="component" value="Unassembled WGS sequence"/>
</dbReference>
<keyword evidence="2" id="KW-1185">Reference proteome</keyword>
<reference evidence="1 2" key="1">
    <citation type="submission" date="2015-08" db="EMBL/GenBank/DDBJ databases">
        <title>Next Generation Sequencing and Analysis of the Genome of Puccinia sorghi L Schw, the Causal Agent of Maize Common Rust.</title>
        <authorList>
            <person name="Rochi L."/>
            <person name="Burguener G."/>
            <person name="Darino M."/>
            <person name="Turjanski A."/>
            <person name="Kreff E."/>
            <person name="Dieguez M.J."/>
            <person name="Sacco F."/>
        </authorList>
    </citation>
    <scope>NUCLEOTIDE SEQUENCE [LARGE SCALE GENOMIC DNA]</scope>
    <source>
        <strain evidence="1 2">RO10H11247</strain>
    </source>
</reference>
<organism evidence="1 2">
    <name type="scientific">Puccinia sorghi</name>
    <dbReference type="NCBI Taxonomy" id="27349"/>
    <lineage>
        <taxon>Eukaryota</taxon>
        <taxon>Fungi</taxon>
        <taxon>Dikarya</taxon>
        <taxon>Basidiomycota</taxon>
        <taxon>Pucciniomycotina</taxon>
        <taxon>Pucciniomycetes</taxon>
        <taxon>Pucciniales</taxon>
        <taxon>Pucciniaceae</taxon>
        <taxon>Puccinia</taxon>
    </lineage>
</organism>
<evidence type="ECO:0000313" key="1">
    <source>
        <dbReference type="EMBL" id="KNZ47235.1"/>
    </source>
</evidence>
<gene>
    <name evidence="1" type="ORF">VP01_657g3</name>
</gene>
<sequence>MADRKDGVLVMSPPSTMQFLMLSLPKKACLSNTSSLGNSSSNINSSSLQLLVYLLAAKESPEKSNQDTCIISPVLSPPNESNIKGYIDYLGICDQEHTIDILMTNGFHSLKVFKSSSLARSDFKALGLTLGVVTMFFNNVAKYERHLASGHI</sequence>
<name>A0A0L6UHE7_9BASI</name>
<evidence type="ECO:0000313" key="2">
    <source>
        <dbReference type="Proteomes" id="UP000037035"/>
    </source>
</evidence>